<proteinExistence type="predicted"/>
<reference evidence="1 2" key="1">
    <citation type="submission" date="2020-08" db="EMBL/GenBank/DDBJ databases">
        <title>Sequencing the genomes of 1000 actinobacteria strains.</title>
        <authorList>
            <person name="Klenk H.-P."/>
        </authorList>
    </citation>
    <scope>NUCLEOTIDE SEQUENCE [LARGE SCALE GENOMIC DNA]</scope>
    <source>
        <strain evidence="1 2">DSM 105783</strain>
    </source>
</reference>
<dbReference type="RefSeq" id="WP_157103187.1">
    <property type="nucleotide sequence ID" value="NZ_BAAARH010000008.1"/>
</dbReference>
<organism evidence="1 2">
    <name type="scientific">Neomicrococcus aestuarii</name>
    <dbReference type="NCBI Taxonomy" id="556325"/>
    <lineage>
        <taxon>Bacteria</taxon>
        <taxon>Bacillati</taxon>
        <taxon>Actinomycetota</taxon>
        <taxon>Actinomycetes</taxon>
        <taxon>Micrococcales</taxon>
        <taxon>Micrococcaceae</taxon>
        <taxon>Neomicrococcus</taxon>
    </lineage>
</organism>
<evidence type="ECO:0000313" key="1">
    <source>
        <dbReference type="EMBL" id="MBB5513819.1"/>
    </source>
</evidence>
<evidence type="ECO:0000313" key="2">
    <source>
        <dbReference type="Proteomes" id="UP000580797"/>
    </source>
</evidence>
<gene>
    <name evidence="1" type="ORF">HD598_002506</name>
</gene>
<accession>A0A7W8TVT4</accession>
<dbReference type="AlphaFoldDB" id="A0A7W8TVT4"/>
<comment type="caution">
    <text evidence="1">The sequence shown here is derived from an EMBL/GenBank/DDBJ whole genome shotgun (WGS) entry which is preliminary data.</text>
</comment>
<protein>
    <submittedName>
        <fullName evidence="1">Uncharacterized protein</fullName>
    </submittedName>
</protein>
<name>A0A7W8TVT4_9MICC</name>
<dbReference type="EMBL" id="JACHDR010000001">
    <property type="protein sequence ID" value="MBB5513819.1"/>
    <property type="molecule type" value="Genomic_DNA"/>
</dbReference>
<sequence length="202" mass="23037">MPIVRMYRTNDKGIQSFREAWYEDPAEVTEEDDLNEDAEADLRQFVVNHGNVGHMSKTSEEKNVSAERAEELFAGFIEQSLEDGFRELAPEEQTWVIVQFALKTKEGTARDQNLEMNAKREFSNHLAWRGLGTVESSDFAPWKLNIRILTPDAATTIGAIKTISRDAKLDPTKMRIAVAPYGQLENVKQRHPMPVREPFTLD</sequence>
<dbReference type="OrthoDB" id="4966798at2"/>
<dbReference type="Proteomes" id="UP000580797">
    <property type="component" value="Unassembled WGS sequence"/>
</dbReference>